<dbReference type="Proteomes" id="UP000626220">
    <property type="component" value="Unassembled WGS sequence"/>
</dbReference>
<proteinExistence type="predicted"/>
<keyword evidence="3" id="KW-0560">Oxidoreductase</keyword>
<reference evidence="5" key="1">
    <citation type="journal article" date="2014" name="Int. J. Syst. Evol. Microbiol.">
        <title>Complete genome sequence of Corynebacterium casei LMG S-19264T (=DSM 44701T), isolated from a smear-ripened cheese.</title>
        <authorList>
            <consortium name="US DOE Joint Genome Institute (JGI-PGF)"/>
            <person name="Walter F."/>
            <person name="Albersmeier A."/>
            <person name="Kalinowski J."/>
            <person name="Ruckert C."/>
        </authorList>
    </citation>
    <scope>NUCLEOTIDE SEQUENCE</scope>
    <source>
        <strain evidence="5">KCTC 42650</strain>
    </source>
</reference>
<name>A0A8J3GWC9_9RHOB</name>
<dbReference type="Pfam" id="PF00441">
    <property type="entry name" value="Acyl-CoA_dh_1"/>
    <property type="match status" value="1"/>
</dbReference>
<keyword evidence="6" id="KW-1185">Reference proteome</keyword>
<dbReference type="PANTHER" id="PTHR43884">
    <property type="entry name" value="ACYL-COA DEHYDROGENASE"/>
    <property type="match status" value="1"/>
</dbReference>
<sequence>MTDTQNEMAAIVAEQAERLFAGAVSRERLEAADGGPFDTQLWTEVQQMGLPLALLAETEGGIGLALGQAFGLARRAAAHALQLPLGETMIVAALTSTPAEAPATLALAKDDGALPSVAWGGDAAQVLVADAQGWQLVDAADVSTSERRNLAGEPRCDLTRVAEQGRSVAVPDWLSADTDSPVEALRAVGALLRSVQISGALGRAVELAVRHATERQQFGRPLSKFQAIQHMLAVATEESAAVWAVSDAAAEGWGRPGFVLRAAMAKSRAGLATGRVAAIVHQIHAAMGFTREHELHFTTRRLFSWREEFGSDALWDEWIGRRVCAAGGAALWPQLVASTTAHATGEDAA</sequence>
<keyword evidence="1" id="KW-0285">Flavoprotein</keyword>
<evidence type="ECO:0000313" key="6">
    <source>
        <dbReference type="Proteomes" id="UP000626220"/>
    </source>
</evidence>
<dbReference type="AlphaFoldDB" id="A0A8J3GWC9"/>
<dbReference type="Gene3D" id="1.20.140.10">
    <property type="entry name" value="Butyryl-CoA Dehydrogenase, subunit A, domain 3"/>
    <property type="match status" value="1"/>
</dbReference>
<dbReference type="InterPro" id="IPR009075">
    <property type="entry name" value="AcylCo_DH/oxidase_C"/>
</dbReference>
<gene>
    <name evidence="5" type="ORF">GCM10017056_16010</name>
</gene>
<dbReference type="PANTHER" id="PTHR43884:SF20">
    <property type="entry name" value="ACYL-COA DEHYDROGENASE FADE28"/>
    <property type="match status" value="1"/>
</dbReference>
<comment type="caution">
    <text evidence="5">The sequence shown here is derived from an EMBL/GenBank/DDBJ whole genome shotgun (WGS) entry which is preliminary data.</text>
</comment>
<dbReference type="InterPro" id="IPR037069">
    <property type="entry name" value="AcylCoA_DH/ox_N_sf"/>
</dbReference>
<dbReference type="GO" id="GO:0003995">
    <property type="term" value="F:acyl-CoA dehydrogenase activity"/>
    <property type="evidence" value="ECO:0007669"/>
    <property type="project" value="TreeGrafter"/>
</dbReference>
<dbReference type="GO" id="GO:0050660">
    <property type="term" value="F:flavin adenine dinucleotide binding"/>
    <property type="evidence" value="ECO:0007669"/>
    <property type="project" value="InterPro"/>
</dbReference>
<accession>A0A8J3GWC9</accession>
<evidence type="ECO:0000256" key="1">
    <source>
        <dbReference type="ARBA" id="ARBA00022630"/>
    </source>
</evidence>
<dbReference type="EMBL" id="BNCJ01000003">
    <property type="protein sequence ID" value="GHF45209.1"/>
    <property type="molecule type" value="Genomic_DNA"/>
</dbReference>
<organism evidence="5 6">
    <name type="scientific">Seohaeicola zhoushanensis</name>
    <dbReference type="NCBI Taxonomy" id="1569283"/>
    <lineage>
        <taxon>Bacteria</taxon>
        <taxon>Pseudomonadati</taxon>
        <taxon>Pseudomonadota</taxon>
        <taxon>Alphaproteobacteria</taxon>
        <taxon>Rhodobacterales</taxon>
        <taxon>Roseobacteraceae</taxon>
        <taxon>Seohaeicola</taxon>
    </lineage>
</organism>
<keyword evidence="2" id="KW-0274">FAD</keyword>
<evidence type="ECO:0000256" key="3">
    <source>
        <dbReference type="ARBA" id="ARBA00023002"/>
    </source>
</evidence>
<protein>
    <submittedName>
        <fullName evidence="5">Acyl-CoA dehydrogenase</fullName>
    </submittedName>
</protein>
<evidence type="ECO:0000259" key="4">
    <source>
        <dbReference type="Pfam" id="PF00441"/>
    </source>
</evidence>
<feature type="domain" description="Acyl-CoA dehydrogenase/oxidase C-terminal" evidence="4">
    <location>
        <begin position="193"/>
        <end position="321"/>
    </location>
</feature>
<dbReference type="RefSeq" id="WP_189679545.1">
    <property type="nucleotide sequence ID" value="NZ_BNCJ01000003.1"/>
</dbReference>
<evidence type="ECO:0000313" key="5">
    <source>
        <dbReference type="EMBL" id="GHF45209.1"/>
    </source>
</evidence>
<reference evidence="5" key="2">
    <citation type="submission" date="2020-09" db="EMBL/GenBank/DDBJ databases">
        <authorList>
            <person name="Sun Q."/>
            <person name="Kim S."/>
        </authorList>
    </citation>
    <scope>NUCLEOTIDE SEQUENCE</scope>
    <source>
        <strain evidence="5">KCTC 42650</strain>
    </source>
</reference>
<dbReference type="Gene3D" id="1.10.540.10">
    <property type="entry name" value="Acyl-CoA dehydrogenase/oxidase, N-terminal domain"/>
    <property type="match status" value="1"/>
</dbReference>
<dbReference type="SUPFAM" id="SSF47203">
    <property type="entry name" value="Acyl-CoA dehydrogenase C-terminal domain-like"/>
    <property type="match status" value="1"/>
</dbReference>
<evidence type="ECO:0000256" key="2">
    <source>
        <dbReference type="ARBA" id="ARBA00022827"/>
    </source>
</evidence>
<dbReference type="InterPro" id="IPR036250">
    <property type="entry name" value="AcylCo_DH-like_C"/>
</dbReference>